<protein>
    <submittedName>
        <fullName evidence="2">Uncharacterized protein</fullName>
    </submittedName>
</protein>
<dbReference type="EMBL" id="JADJZA010000001">
    <property type="protein sequence ID" value="MBK9296023.1"/>
    <property type="molecule type" value="Genomic_DNA"/>
</dbReference>
<reference evidence="2 3" key="1">
    <citation type="submission" date="2020-10" db="EMBL/GenBank/DDBJ databases">
        <title>Connecting structure to function with the recovery of over 1000 high-quality activated sludge metagenome-assembled genomes encoding full-length rRNA genes using long-read sequencing.</title>
        <authorList>
            <person name="Singleton C.M."/>
            <person name="Petriglieri F."/>
            <person name="Kristensen J.M."/>
            <person name="Kirkegaard R.H."/>
            <person name="Michaelsen T.Y."/>
            <person name="Andersen M.H."/>
            <person name="Karst S.M."/>
            <person name="Dueholm M.S."/>
            <person name="Nielsen P.H."/>
            <person name="Albertsen M."/>
        </authorList>
    </citation>
    <scope>NUCLEOTIDE SEQUENCE [LARGE SCALE GENOMIC DNA]</scope>
    <source>
        <strain evidence="2">Lyne_18-Q3-R50-59_MAXAC.006</strain>
    </source>
</reference>
<dbReference type="Proteomes" id="UP000727993">
    <property type="component" value="Unassembled WGS sequence"/>
</dbReference>
<feature type="compositionally biased region" description="Polar residues" evidence="1">
    <location>
        <begin position="1"/>
        <end position="16"/>
    </location>
</feature>
<sequence>MTVTVGTSRFGNNPQLGTGFPAAHLETLPFPHEARANAQTGTEPEGRKPAAAC</sequence>
<proteinExistence type="predicted"/>
<dbReference type="AlphaFoldDB" id="A0A936TCA8"/>
<evidence type="ECO:0000313" key="2">
    <source>
        <dbReference type="EMBL" id="MBK9296023.1"/>
    </source>
</evidence>
<feature type="region of interest" description="Disordered" evidence="1">
    <location>
        <begin position="1"/>
        <end position="53"/>
    </location>
</feature>
<comment type="caution">
    <text evidence="2">The sequence shown here is derived from an EMBL/GenBank/DDBJ whole genome shotgun (WGS) entry which is preliminary data.</text>
</comment>
<name>A0A936TCA8_9ACTN</name>
<accession>A0A936TCA8</accession>
<evidence type="ECO:0000313" key="3">
    <source>
        <dbReference type="Proteomes" id="UP000727993"/>
    </source>
</evidence>
<gene>
    <name evidence="2" type="ORF">IPN02_03935</name>
</gene>
<feature type="compositionally biased region" description="Basic and acidic residues" evidence="1">
    <location>
        <begin position="44"/>
        <end position="53"/>
    </location>
</feature>
<evidence type="ECO:0000256" key="1">
    <source>
        <dbReference type="SAM" id="MobiDB-lite"/>
    </source>
</evidence>
<organism evidence="2 3">
    <name type="scientific">Candidatus Neomicrothrix subdominans</name>
    <dbReference type="NCBI Taxonomy" id="2954438"/>
    <lineage>
        <taxon>Bacteria</taxon>
        <taxon>Bacillati</taxon>
        <taxon>Actinomycetota</taxon>
        <taxon>Acidimicrobiia</taxon>
        <taxon>Acidimicrobiales</taxon>
        <taxon>Microthrixaceae</taxon>
        <taxon>Candidatus Neomicrothrix</taxon>
    </lineage>
</organism>